<dbReference type="InterPro" id="IPR001647">
    <property type="entry name" value="HTH_TetR"/>
</dbReference>
<dbReference type="Proteomes" id="UP001500416">
    <property type="component" value="Unassembled WGS sequence"/>
</dbReference>
<dbReference type="InterPro" id="IPR009057">
    <property type="entry name" value="Homeodomain-like_sf"/>
</dbReference>
<protein>
    <submittedName>
        <fullName evidence="6">TetR/AcrR family transcriptional regulator</fullName>
    </submittedName>
</protein>
<dbReference type="Gene3D" id="1.10.10.60">
    <property type="entry name" value="Homeodomain-like"/>
    <property type="match status" value="1"/>
</dbReference>
<evidence type="ECO:0000313" key="6">
    <source>
        <dbReference type="EMBL" id="GAA0229230.1"/>
    </source>
</evidence>
<dbReference type="Gene3D" id="1.10.357.10">
    <property type="entry name" value="Tetracycline Repressor, domain 2"/>
    <property type="match status" value="1"/>
</dbReference>
<keyword evidence="3" id="KW-0804">Transcription</keyword>
<dbReference type="PRINTS" id="PR00455">
    <property type="entry name" value="HTHTETR"/>
</dbReference>
<dbReference type="InterPro" id="IPR023772">
    <property type="entry name" value="DNA-bd_HTH_TetR-type_CS"/>
</dbReference>
<feature type="DNA-binding region" description="H-T-H motif" evidence="4">
    <location>
        <begin position="38"/>
        <end position="57"/>
    </location>
</feature>
<reference evidence="7" key="1">
    <citation type="journal article" date="2019" name="Int. J. Syst. Evol. Microbiol.">
        <title>The Global Catalogue of Microorganisms (GCM) 10K type strain sequencing project: providing services to taxonomists for standard genome sequencing and annotation.</title>
        <authorList>
            <consortium name="The Broad Institute Genomics Platform"/>
            <consortium name="The Broad Institute Genome Sequencing Center for Infectious Disease"/>
            <person name="Wu L."/>
            <person name="Ma J."/>
        </authorList>
    </citation>
    <scope>NUCLEOTIDE SEQUENCE [LARGE SCALE GENOMIC DNA]</scope>
    <source>
        <strain evidence="7">JCM 3380</strain>
    </source>
</reference>
<keyword evidence="2 4" id="KW-0238">DNA-binding</keyword>
<evidence type="ECO:0000256" key="4">
    <source>
        <dbReference type="PROSITE-ProRule" id="PRU00335"/>
    </source>
</evidence>
<dbReference type="Pfam" id="PF00440">
    <property type="entry name" value="TetR_N"/>
    <property type="match status" value="1"/>
</dbReference>
<dbReference type="PROSITE" id="PS50977">
    <property type="entry name" value="HTH_TETR_2"/>
    <property type="match status" value="1"/>
</dbReference>
<dbReference type="PANTHER" id="PTHR47506">
    <property type="entry name" value="TRANSCRIPTIONAL REGULATORY PROTEIN"/>
    <property type="match status" value="1"/>
</dbReference>
<evidence type="ECO:0000256" key="1">
    <source>
        <dbReference type="ARBA" id="ARBA00023015"/>
    </source>
</evidence>
<gene>
    <name evidence="6" type="ORF">GCM10010492_29550</name>
</gene>
<evidence type="ECO:0000256" key="3">
    <source>
        <dbReference type="ARBA" id="ARBA00023163"/>
    </source>
</evidence>
<keyword evidence="7" id="KW-1185">Reference proteome</keyword>
<dbReference type="SUPFAM" id="SSF48498">
    <property type="entry name" value="Tetracyclin repressor-like, C-terminal domain"/>
    <property type="match status" value="1"/>
</dbReference>
<accession>A0ABP3DD47</accession>
<sequence length="201" mass="21893">MHERLRSGDVGRPREFDDAAVVDAAMDVFWSKGYESTSTEDLCVRTGLGRGSLYNAFGSKRGLYERVLRRYAEVGFGAQAEILERPGPLKQRLRALMVAVIETDLGDPVKRGCLAVNAAVDAGGTDDVVADQVLRQFSRFEAAVREAIACGQRDGEVAADVDPSVAARVFVSAYYGLRVLGKVVRDRRVLEDVVEGALARL</sequence>
<name>A0ABP3DD47_9PSEU</name>
<proteinExistence type="predicted"/>
<feature type="domain" description="HTH tetR-type" evidence="5">
    <location>
        <begin position="15"/>
        <end position="75"/>
    </location>
</feature>
<dbReference type="EMBL" id="BAAABU010000005">
    <property type="protein sequence ID" value="GAA0229230.1"/>
    <property type="molecule type" value="Genomic_DNA"/>
</dbReference>
<evidence type="ECO:0000256" key="2">
    <source>
        <dbReference type="ARBA" id="ARBA00023125"/>
    </source>
</evidence>
<dbReference type="SUPFAM" id="SSF46689">
    <property type="entry name" value="Homeodomain-like"/>
    <property type="match status" value="1"/>
</dbReference>
<comment type="caution">
    <text evidence="6">The sequence shown here is derived from an EMBL/GenBank/DDBJ whole genome shotgun (WGS) entry which is preliminary data.</text>
</comment>
<evidence type="ECO:0000259" key="5">
    <source>
        <dbReference type="PROSITE" id="PS50977"/>
    </source>
</evidence>
<evidence type="ECO:0000313" key="7">
    <source>
        <dbReference type="Proteomes" id="UP001500416"/>
    </source>
</evidence>
<dbReference type="Pfam" id="PF16925">
    <property type="entry name" value="TetR_C_13"/>
    <property type="match status" value="1"/>
</dbReference>
<dbReference type="PANTHER" id="PTHR47506:SF1">
    <property type="entry name" value="HTH-TYPE TRANSCRIPTIONAL REGULATOR YJDC"/>
    <property type="match status" value="1"/>
</dbReference>
<organism evidence="6 7">
    <name type="scientific">Saccharothrix mutabilis subsp. mutabilis</name>
    <dbReference type="NCBI Taxonomy" id="66855"/>
    <lineage>
        <taxon>Bacteria</taxon>
        <taxon>Bacillati</taxon>
        <taxon>Actinomycetota</taxon>
        <taxon>Actinomycetes</taxon>
        <taxon>Pseudonocardiales</taxon>
        <taxon>Pseudonocardiaceae</taxon>
        <taxon>Saccharothrix</taxon>
    </lineage>
</organism>
<dbReference type="InterPro" id="IPR011075">
    <property type="entry name" value="TetR_C"/>
</dbReference>
<keyword evidence="1" id="KW-0805">Transcription regulation</keyword>
<dbReference type="PROSITE" id="PS01081">
    <property type="entry name" value="HTH_TETR_1"/>
    <property type="match status" value="1"/>
</dbReference>
<dbReference type="InterPro" id="IPR036271">
    <property type="entry name" value="Tet_transcr_reg_TetR-rel_C_sf"/>
</dbReference>